<keyword evidence="2" id="KW-1185">Reference proteome</keyword>
<protein>
    <submittedName>
        <fullName evidence="1">Uncharacterized protein</fullName>
    </submittedName>
</protein>
<reference evidence="1" key="1">
    <citation type="submission" date="2023-03" db="EMBL/GenBank/DDBJ databases">
        <title>Massive genome expansion in bonnet fungi (Mycena s.s.) driven by repeated elements and novel gene families across ecological guilds.</title>
        <authorList>
            <consortium name="Lawrence Berkeley National Laboratory"/>
            <person name="Harder C.B."/>
            <person name="Miyauchi S."/>
            <person name="Viragh M."/>
            <person name="Kuo A."/>
            <person name="Thoen E."/>
            <person name="Andreopoulos B."/>
            <person name="Lu D."/>
            <person name="Skrede I."/>
            <person name="Drula E."/>
            <person name="Henrissat B."/>
            <person name="Morin E."/>
            <person name="Kohler A."/>
            <person name="Barry K."/>
            <person name="LaButti K."/>
            <person name="Morin E."/>
            <person name="Salamov A."/>
            <person name="Lipzen A."/>
            <person name="Mereny Z."/>
            <person name="Hegedus B."/>
            <person name="Baldrian P."/>
            <person name="Stursova M."/>
            <person name="Weitz H."/>
            <person name="Taylor A."/>
            <person name="Grigoriev I.V."/>
            <person name="Nagy L.G."/>
            <person name="Martin F."/>
            <person name="Kauserud H."/>
        </authorList>
    </citation>
    <scope>NUCLEOTIDE SEQUENCE</scope>
    <source>
        <strain evidence="1">CBHHK188m</strain>
    </source>
</reference>
<sequence>MDLWLDTENGVSTITDTAHESTLTVHYLLSTTYPSANTLNSSGCRCSRVWIISNKQPAAHRSRPQACNGILQNVDGLLLRCDFTDFPFFTCIRFLSLHAMCMD</sequence>
<gene>
    <name evidence="1" type="ORF">DFH07DRAFT_368944</name>
</gene>
<evidence type="ECO:0000313" key="1">
    <source>
        <dbReference type="EMBL" id="KAJ7715015.1"/>
    </source>
</evidence>
<comment type="caution">
    <text evidence="1">The sequence shown here is derived from an EMBL/GenBank/DDBJ whole genome shotgun (WGS) entry which is preliminary data.</text>
</comment>
<dbReference type="EMBL" id="JARJLG010000358">
    <property type="protein sequence ID" value="KAJ7715015.1"/>
    <property type="molecule type" value="Genomic_DNA"/>
</dbReference>
<proteinExistence type="predicted"/>
<evidence type="ECO:0000313" key="2">
    <source>
        <dbReference type="Proteomes" id="UP001215280"/>
    </source>
</evidence>
<name>A0AAD7H8E5_9AGAR</name>
<dbReference type="AlphaFoldDB" id="A0AAD7H8E5"/>
<dbReference type="Proteomes" id="UP001215280">
    <property type="component" value="Unassembled WGS sequence"/>
</dbReference>
<accession>A0AAD7H8E5</accession>
<organism evidence="1 2">
    <name type="scientific">Mycena maculata</name>
    <dbReference type="NCBI Taxonomy" id="230809"/>
    <lineage>
        <taxon>Eukaryota</taxon>
        <taxon>Fungi</taxon>
        <taxon>Dikarya</taxon>
        <taxon>Basidiomycota</taxon>
        <taxon>Agaricomycotina</taxon>
        <taxon>Agaricomycetes</taxon>
        <taxon>Agaricomycetidae</taxon>
        <taxon>Agaricales</taxon>
        <taxon>Marasmiineae</taxon>
        <taxon>Mycenaceae</taxon>
        <taxon>Mycena</taxon>
    </lineage>
</organism>